<protein>
    <recommendedName>
        <fullName evidence="2">Polymer-forming cytoskeletal protein</fullName>
    </recommendedName>
</protein>
<organism evidence="1">
    <name type="scientific">Thermocrinis ruber</name>
    <dbReference type="NCBI Taxonomy" id="75906"/>
    <lineage>
        <taxon>Bacteria</taxon>
        <taxon>Pseudomonadati</taxon>
        <taxon>Aquificota</taxon>
        <taxon>Aquificia</taxon>
        <taxon>Aquificales</taxon>
        <taxon>Aquificaceae</taxon>
        <taxon>Thermocrinis</taxon>
    </lineage>
</organism>
<dbReference type="AlphaFoldDB" id="A0A7C5SY58"/>
<evidence type="ECO:0008006" key="2">
    <source>
        <dbReference type="Google" id="ProtNLM"/>
    </source>
</evidence>
<proteinExistence type="predicted"/>
<dbReference type="SUPFAM" id="SSF51161">
    <property type="entry name" value="Trimeric LpxA-like enzymes"/>
    <property type="match status" value="1"/>
</dbReference>
<comment type="caution">
    <text evidence="1">The sequence shown here is derived from an EMBL/GenBank/DDBJ whole genome shotgun (WGS) entry which is preliminary data.</text>
</comment>
<reference evidence="1" key="1">
    <citation type="journal article" date="2020" name="mSystems">
        <title>Genome- and Community-Level Interaction Insights into Carbon Utilization and Element Cycling Functions of Hydrothermarchaeota in Hydrothermal Sediment.</title>
        <authorList>
            <person name="Zhou Z."/>
            <person name="Liu Y."/>
            <person name="Xu W."/>
            <person name="Pan J."/>
            <person name="Luo Z.H."/>
            <person name="Li M."/>
        </authorList>
    </citation>
    <scope>NUCLEOTIDE SEQUENCE [LARGE SCALE GENOMIC DNA]</scope>
    <source>
        <strain evidence="1">SpSt-114</strain>
    </source>
</reference>
<name>A0A7C5SY58_9AQUI</name>
<sequence>MPEFILLVVLFSIFLFLPFVPSIIELFLKRDAKPISIDPERKKEPDYFGKSFINLLATALKDLKIQEVEKPNPVYLKLKLNREEWIGFLNDEDLAENTIDTPVIFTKDTVFLQNHTFKRELVVFGNAVFKNTCIARSLYVKEDCVIEAPVRIARWVHVEGTLIVNSSADLGVSVYAREIKIRGWATFKRAYAKKIDTSDEPLIDKEKENNTGRVINLKGNFGITGNISIGGKERPVFVDGDIFCDGDVQIEGEVWIKGDVFSQKSITLKNGVVVGEEGKVKSVVARGEILIEGPFRIYGYIHSEKRVEASP</sequence>
<dbReference type="InterPro" id="IPR011004">
    <property type="entry name" value="Trimer_LpxA-like_sf"/>
</dbReference>
<dbReference type="EMBL" id="DSAC01000052">
    <property type="protein sequence ID" value="HHO73885.1"/>
    <property type="molecule type" value="Genomic_DNA"/>
</dbReference>
<gene>
    <name evidence="1" type="ORF">ENN04_04520</name>
</gene>
<dbReference type="Gene3D" id="2.160.10.10">
    <property type="entry name" value="Hexapeptide repeat proteins"/>
    <property type="match status" value="1"/>
</dbReference>
<accession>A0A7C5SY58</accession>
<evidence type="ECO:0000313" key="1">
    <source>
        <dbReference type="EMBL" id="HHO73885.1"/>
    </source>
</evidence>